<name>A0ACC1SA83_9HYPO</name>
<comment type="caution">
    <text evidence="1">The sequence shown here is derived from an EMBL/GenBank/DDBJ whole genome shotgun (WGS) entry which is preliminary data.</text>
</comment>
<dbReference type="Proteomes" id="UP001148629">
    <property type="component" value="Unassembled WGS sequence"/>
</dbReference>
<dbReference type="EMBL" id="JANRMS010000717">
    <property type="protein sequence ID" value="KAJ3535344.1"/>
    <property type="molecule type" value="Genomic_DNA"/>
</dbReference>
<organism evidence="1 2">
    <name type="scientific">Fusarium decemcellulare</name>
    <dbReference type="NCBI Taxonomy" id="57161"/>
    <lineage>
        <taxon>Eukaryota</taxon>
        <taxon>Fungi</taxon>
        <taxon>Dikarya</taxon>
        <taxon>Ascomycota</taxon>
        <taxon>Pezizomycotina</taxon>
        <taxon>Sordariomycetes</taxon>
        <taxon>Hypocreomycetidae</taxon>
        <taxon>Hypocreales</taxon>
        <taxon>Nectriaceae</taxon>
        <taxon>Fusarium</taxon>
        <taxon>Fusarium decemcellulare species complex</taxon>
    </lineage>
</organism>
<gene>
    <name evidence="1" type="ORF">NM208_g7166</name>
</gene>
<accession>A0ACC1SA83</accession>
<sequence length="633" mass="70924">MVTTRDLLEIVHLALVFAVSCRNVRYLGIILRIPYLNITRSLACCRCSPLQFAIENGLIEPLALILQCHLEVIRCAAGRDNDGSMSKLTGEALAPFSASAEGESAELDALITKHAILCSILEAATESDDNVKTTFFRSLLGYAAEFKNKTHSKVVLHLYYGMMYAINGILAHAAIQDPEHFHYWLAIMFPSLEARSPRLRKVRADTSLFTTLHQAITLQHHAAVNTALSAVALATDLQGSFRDTLQSLLIKALRIALRQTRSDSPVRSCQIELAVAGYEESLLEVIIQHLLLYIQTLSNESEEHEARFFSRTIVAIFCRDLSDCLEYDGNALKRIMNDGILQFLTEGSSLPSFCLNHSLEAIFEISKILIRQIPSAVQSNKGAARSALEQLPSLQSCLLNFRVQCQGASQLVLSLCLSFSSSLRVAVSLEGIDQEGIQLVFRAHDQIFRTLWSISKESALEVFDKVLVACLARDLQLNEKSRRLSMSCLVGFVMGFGKLDKQSDYQLFSYLALPVRLPELDTCSTRHVVDELQSIRQRRLNQLLHVVAGIERLYDRGAIEGFKEGKVGFTGLLAKRNFEPYEKMAQARDGDVTLPRYADQSIIDEFWKDKQSFESDASAQYNFYLNDFKPRCC</sequence>
<reference evidence="1" key="1">
    <citation type="submission" date="2022-08" db="EMBL/GenBank/DDBJ databases">
        <title>Genome Sequence of Fusarium decemcellulare.</title>
        <authorList>
            <person name="Buettner E."/>
        </authorList>
    </citation>
    <scope>NUCLEOTIDE SEQUENCE</scope>
    <source>
        <strain evidence="1">Babe19</strain>
    </source>
</reference>
<proteinExistence type="predicted"/>
<protein>
    <submittedName>
        <fullName evidence="1">Uncharacterized protein</fullName>
    </submittedName>
</protein>
<evidence type="ECO:0000313" key="1">
    <source>
        <dbReference type="EMBL" id="KAJ3535344.1"/>
    </source>
</evidence>
<keyword evidence="2" id="KW-1185">Reference proteome</keyword>
<evidence type="ECO:0000313" key="2">
    <source>
        <dbReference type="Proteomes" id="UP001148629"/>
    </source>
</evidence>